<dbReference type="GO" id="GO:0050821">
    <property type="term" value="P:protein stabilization"/>
    <property type="evidence" value="ECO:0007669"/>
    <property type="project" value="InterPro"/>
</dbReference>
<dbReference type="GO" id="GO:0051082">
    <property type="term" value="F:unfolded protein binding"/>
    <property type="evidence" value="ECO:0007669"/>
    <property type="project" value="UniProtKB-UniRule"/>
</dbReference>
<accession>A0A975SLV7</accession>
<gene>
    <name evidence="5" type="primary">surA</name>
    <name evidence="7" type="ORF">Azoinq_10220</name>
</gene>
<dbReference type="AlphaFoldDB" id="A0A975SLV7"/>
<sequence length="433" mass="48939" precursor="true">MKRLLFCLFLLSLAGLVRAAPPLPQEPVEADRVVAVVNDEVITLHELQSRLDSVVSQLKRQGTELPPQEVLQKQMLERMIMDRIQVQYAKENGLHVEDGELDMAINRIAANNKMTPDQFRKALEKDGVAFVKFREEIRDEMLISRLKNREVDSKINISEGEVDNYLAGQAQAGVTPEYHLAHILVRTPEGASPEQLQKLKAKAEQIMEHLRKGDDFAQVAAAYSDAPDALEGGDLGVRPADRLPNLYAEAAAKLQPGEVSPLLHSPNGFHIVRLLEKRGGGAALPPVQQTHARHILIKVNELVSEDEARRKLQAVRERLEHGGDFAELARLYSQDGTASKGGDLGWVYPGDTVPEFERAMDQLKVGEISQPVQTQFGFHLIQVLERRTQDVSDERRRVLARQVLRDRRADEDYQDWLRQMRDRAYVENKLNEE</sequence>
<feature type="chain" id="PRO_5038198006" description="Chaperone SurA" evidence="5">
    <location>
        <begin position="20"/>
        <end position="433"/>
    </location>
</feature>
<evidence type="ECO:0000256" key="5">
    <source>
        <dbReference type="HAMAP-Rule" id="MF_01183"/>
    </source>
</evidence>
<keyword evidence="1 5" id="KW-0677">Repeat</keyword>
<dbReference type="GO" id="GO:0042277">
    <property type="term" value="F:peptide binding"/>
    <property type="evidence" value="ECO:0007669"/>
    <property type="project" value="InterPro"/>
</dbReference>
<evidence type="ECO:0000313" key="8">
    <source>
        <dbReference type="Proteomes" id="UP000683428"/>
    </source>
</evidence>
<evidence type="ECO:0000313" key="7">
    <source>
        <dbReference type="EMBL" id="QWT48239.1"/>
    </source>
</evidence>
<dbReference type="GO" id="GO:0003755">
    <property type="term" value="F:peptidyl-prolyl cis-trans isomerase activity"/>
    <property type="evidence" value="ECO:0007669"/>
    <property type="project" value="UniProtKB-UniRule"/>
</dbReference>
<organism evidence="7 8">
    <name type="scientific">Azospira inquinata</name>
    <dbReference type="NCBI Taxonomy" id="2785627"/>
    <lineage>
        <taxon>Bacteria</taxon>
        <taxon>Pseudomonadati</taxon>
        <taxon>Pseudomonadota</taxon>
        <taxon>Betaproteobacteria</taxon>
        <taxon>Rhodocyclales</taxon>
        <taxon>Rhodocyclaceae</taxon>
        <taxon>Azospira</taxon>
    </lineage>
</organism>
<comment type="subcellular location">
    <subcellularLocation>
        <location evidence="5">Periplasm</location>
    </subcellularLocation>
    <text evidence="5">Is capable of associating with the outer membrane.</text>
</comment>
<dbReference type="HAMAP" id="MF_01183">
    <property type="entry name" value="Chaperone_SurA"/>
    <property type="match status" value="1"/>
</dbReference>
<keyword evidence="5" id="KW-0574">Periplasm</keyword>
<keyword evidence="3 5" id="KW-0143">Chaperone</keyword>
<dbReference type="KEGG" id="aiq:Azoinq_10220"/>
<evidence type="ECO:0000256" key="3">
    <source>
        <dbReference type="ARBA" id="ARBA00023186"/>
    </source>
</evidence>
<feature type="signal peptide" evidence="5">
    <location>
        <begin position="1"/>
        <end position="19"/>
    </location>
</feature>
<dbReference type="PROSITE" id="PS50198">
    <property type="entry name" value="PPIC_PPIASE_2"/>
    <property type="match status" value="2"/>
</dbReference>
<dbReference type="Proteomes" id="UP000683428">
    <property type="component" value="Chromosome"/>
</dbReference>
<feature type="domain" description="PpiC" evidence="6">
    <location>
        <begin position="175"/>
        <end position="276"/>
    </location>
</feature>
<name>A0A975SLV7_9RHOO</name>
<comment type="catalytic activity">
    <reaction evidence="5">
        <text>[protein]-peptidylproline (omega=180) = [protein]-peptidylproline (omega=0)</text>
        <dbReference type="Rhea" id="RHEA:16237"/>
        <dbReference type="Rhea" id="RHEA-COMP:10747"/>
        <dbReference type="Rhea" id="RHEA-COMP:10748"/>
        <dbReference type="ChEBI" id="CHEBI:83833"/>
        <dbReference type="ChEBI" id="CHEBI:83834"/>
        <dbReference type="EC" id="5.2.1.8"/>
    </reaction>
</comment>
<dbReference type="Pfam" id="PF13616">
    <property type="entry name" value="Rotamase_3"/>
    <property type="match status" value="1"/>
</dbReference>
<keyword evidence="5" id="KW-0732">Signal</keyword>
<comment type="domain">
    <text evidence="5">The PPIase activity resides only in the second parvulin domain. The N-terminal region and the C-terminal tail are necessary and sufficient for the chaperone activity of SurA. The PPIase activity is dispensable for SurA to function as a chaperone. The N-terminal region and the C-terminal tail are also required for porin recognition.</text>
</comment>
<protein>
    <recommendedName>
        <fullName evidence="5">Chaperone SurA</fullName>
    </recommendedName>
    <alternativeName>
        <fullName evidence="5">Peptidyl-prolyl cis-trans isomerase SurA</fullName>
        <shortName evidence="5">PPIase SurA</shortName>
        <ecNumber evidence="5">5.2.1.8</ecNumber>
    </alternativeName>
    <alternativeName>
        <fullName evidence="5">Rotamase SurA</fullName>
    </alternativeName>
</protein>
<dbReference type="RefSeq" id="WP_216129408.1">
    <property type="nucleotide sequence ID" value="NZ_CP064782.1"/>
</dbReference>
<dbReference type="Pfam" id="PF09312">
    <property type="entry name" value="SurA_N"/>
    <property type="match status" value="1"/>
</dbReference>
<evidence type="ECO:0000256" key="4">
    <source>
        <dbReference type="ARBA" id="ARBA00023235"/>
    </source>
</evidence>
<reference evidence="7" key="1">
    <citation type="submission" date="2020-11" db="EMBL/GenBank/DDBJ databases">
        <title>Azospira inquinata sp. nov.</title>
        <authorList>
            <person name="Moe W.M."/>
            <person name="Mikes M.C."/>
        </authorList>
    </citation>
    <scope>NUCLEOTIDE SEQUENCE</scope>
    <source>
        <strain evidence="7">Azo-3</strain>
    </source>
</reference>
<comment type="function">
    <text evidence="5">Chaperone involved in the correct folding and assembly of outer membrane proteins. Recognizes specific patterns of aromatic residues and the orientation of their side chains, which are found more frequently in integral outer membrane proteins. May act in both early periplasmic and late outer membrane-associated steps of protein maturation.</text>
</comment>
<dbReference type="GO" id="GO:0030288">
    <property type="term" value="C:outer membrane-bounded periplasmic space"/>
    <property type="evidence" value="ECO:0007669"/>
    <property type="project" value="InterPro"/>
</dbReference>
<evidence type="ECO:0000256" key="1">
    <source>
        <dbReference type="ARBA" id="ARBA00022737"/>
    </source>
</evidence>
<dbReference type="InterPro" id="IPR023058">
    <property type="entry name" value="PPIase_PpiC_CS"/>
</dbReference>
<evidence type="ECO:0000256" key="2">
    <source>
        <dbReference type="ARBA" id="ARBA00023110"/>
    </source>
</evidence>
<dbReference type="GO" id="GO:0043165">
    <property type="term" value="P:Gram-negative-bacterium-type cell outer membrane assembly"/>
    <property type="evidence" value="ECO:0007669"/>
    <property type="project" value="InterPro"/>
</dbReference>
<feature type="domain" description="PpiC" evidence="6">
    <location>
        <begin position="287"/>
        <end position="385"/>
    </location>
</feature>
<dbReference type="PROSITE" id="PS01096">
    <property type="entry name" value="PPIC_PPIASE_1"/>
    <property type="match status" value="1"/>
</dbReference>
<evidence type="ECO:0000259" key="6">
    <source>
        <dbReference type="PROSITE" id="PS50198"/>
    </source>
</evidence>
<dbReference type="InterPro" id="IPR050280">
    <property type="entry name" value="OMP_Chaperone_SurA"/>
</dbReference>
<dbReference type="GO" id="GO:0006457">
    <property type="term" value="P:protein folding"/>
    <property type="evidence" value="ECO:0007669"/>
    <property type="project" value="UniProtKB-UniRule"/>
</dbReference>
<dbReference type="PANTHER" id="PTHR47637:SF1">
    <property type="entry name" value="CHAPERONE SURA"/>
    <property type="match status" value="1"/>
</dbReference>
<dbReference type="Pfam" id="PF00639">
    <property type="entry name" value="Rotamase"/>
    <property type="match status" value="1"/>
</dbReference>
<dbReference type="InterPro" id="IPR015391">
    <property type="entry name" value="SurA_N"/>
</dbReference>
<dbReference type="InterPro" id="IPR023034">
    <property type="entry name" value="PPIase_SurA"/>
</dbReference>
<dbReference type="InterPro" id="IPR000297">
    <property type="entry name" value="PPIase_PpiC"/>
</dbReference>
<dbReference type="EC" id="5.2.1.8" evidence="5"/>
<dbReference type="EMBL" id="CP064782">
    <property type="protein sequence ID" value="QWT48239.1"/>
    <property type="molecule type" value="Genomic_DNA"/>
</dbReference>
<keyword evidence="8" id="KW-1185">Reference proteome</keyword>
<dbReference type="PANTHER" id="PTHR47637">
    <property type="entry name" value="CHAPERONE SURA"/>
    <property type="match status" value="1"/>
</dbReference>
<keyword evidence="4 5" id="KW-0413">Isomerase</keyword>
<proteinExistence type="inferred from homology"/>
<keyword evidence="2 5" id="KW-0697">Rotamase</keyword>